<gene>
    <name evidence="5" type="primary">modA</name>
    <name evidence="5" type="ORF">N0H69_04300</name>
</gene>
<evidence type="ECO:0000313" key="5">
    <source>
        <dbReference type="EMBL" id="UWM46071.1"/>
    </source>
</evidence>
<dbReference type="NCBIfam" id="TIGR01256">
    <property type="entry name" value="modA"/>
    <property type="match status" value="1"/>
</dbReference>
<dbReference type="InterPro" id="IPR005950">
    <property type="entry name" value="ModA"/>
</dbReference>
<keyword evidence="6" id="KW-1185">Reference proteome</keyword>
<dbReference type="Pfam" id="PF13531">
    <property type="entry name" value="SBP_bac_11"/>
    <property type="match status" value="1"/>
</dbReference>
<evidence type="ECO:0000256" key="3">
    <source>
        <dbReference type="ARBA" id="ARBA00022729"/>
    </source>
</evidence>
<feature type="chain" id="PRO_5046132822" evidence="4">
    <location>
        <begin position="25"/>
        <end position="256"/>
    </location>
</feature>
<sequence length="256" mass="27226">MLFNRMRLAVLATLLTVAASASYADPLHLYAGAGLRLPVEDIITQFEANTGHKVTVEYGGSGQILTRYQLTNEGDLFLPGSADYVEKLSKEGKITASYPLVRHTAVMAVRRDKAGDIKDLADLANSPLRLGMGDAKAIALGASGEKMLEMSGHGEQLRAKVIVRAATIKQLLMYLLNGDVDAAVIGRSDAVKNAQTLVILPTPAGVPEDEVTIAVLKTSHSPAAAQQLADYFASEKGIATFTAHGFLPLVKQDKAL</sequence>
<comment type="similarity">
    <text evidence="1">Belongs to the bacterial solute-binding protein ModA family.</text>
</comment>
<keyword evidence="2" id="KW-0479">Metal-binding</keyword>
<dbReference type="Proteomes" id="UP001057860">
    <property type="component" value="Chromosome"/>
</dbReference>
<name>A0ABY5URH4_9GAMM</name>
<keyword evidence="3 4" id="KW-0732">Signal</keyword>
<dbReference type="Gene3D" id="3.40.190.10">
    <property type="entry name" value="Periplasmic binding protein-like II"/>
    <property type="match status" value="2"/>
</dbReference>
<dbReference type="PIRSF" id="PIRSF004846">
    <property type="entry name" value="ModA"/>
    <property type="match status" value="1"/>
</dbReference>
<evidence type="ECO:0000256" key="1">
    <source>
        <dbReference type="ARBA" id="ARBA00009175"/>
    </source>
</evidence>
<dbReference type="PANTHER" id="PTHR30632">
    <property type="entry name" value="MOLYBDATE-BINDING PERIPLASMIC PROTEIN"/>
    <property type="match status" value="1"/>
</dbReference>
<proteinExistence type="inferred from homology"/>
<accession>A0ABY5URH4</accession>
<dbReference type="GeneID" id="75139193"/>
<protein>
    <submittedName>
        <fullName evidence="5">Molybdate ABC transporter substrate-binding protein</fullName>
    </submittedName>
</protein>
<dbReference type="InterPro" id="IPR050682">
    <property type="entry name" value="ModA/WtpA"/>
</dbReference>
<evidence type="ECO:0000256" key="4">
    <source>
        <dbReference type="SAM" id="SignalP"/>
    </source>
</evidence>
<organism evidence="5 6">
    <name type="scientific">Yersinia alsatica</name>
    <dbReference type="NCBI Taxonomy" id="2890317"/>
    <lineage>
        <taxon>Bacteria</taxon>
        <taxon>Pseudomonadati</taxon>
        <taxon>Pseudomonadota</taxon>
        <taxon>Gammaproteobacteria</taxon>
        <taxon>Enterobacterales</taxon>
        <taxon>Yersiniaceae</taxon>
        <taxon>Yersinia</taxon>
    </lineage>
</organism>
<dbReference type="SUPFAM" id="SSF53850">
    <property type="entry name" value="Periplasmic binding protein-like II"/>
    <property type="match status" value="1"/>
</dbReference>
<evidence type="ECO:0000256" key="2">
    <source>
        <dbReference type="ARBA" id="ARBA00022723"/>
    </source>
</evidence>
<reference evidence="5" key="1">
    <citation type="submission" date="2022-08" db="EMBL/GenBank/DDBJ databases">
        <authorList>
            <person name="Bogun A."/>
            <person name="Kislichkina A."/>
            <person name="Solomentsev V."/>
            <person name="Skryabin Y."/>
            <person name="Sizova A."/>
            <person name="Platonov M."/>
            <person name="Dentovskaya S."/>
        </authorList>
    </citation>
    <scope>NUCLEOTIDE SEQUENCE</scope>
    <source>
        <strain evidence="5">SCPM-O-B-7604</strain>
    </source>
</reference>
<dbReference type="PANTHER" id="PTHR30632:SF17">
    <property type="entry name" value="MOLYBDATE-BINDING PROTEIN MODA"/>
    <property type="match status" value="1"/>
</dbReference>
<dbReference type="EMBL" id="CP104006">
    <property type="protein sequence ID" value="UWM46071.1"/>
    <property type="molecule type" value="Genomic_DNA"/>
</dbReference>
<dbReference type="RefSeq" id="WP_253272106.1">
    <property type="nucleotide sequence ID" value="NZ_CP104006.1"/>
</dbReference>
<feature type="signal peptide" evidence="4">
    <location>
        <begin position="1"/>
        <end position="24"/>
    </location>
</feature>
<evidence type="ECO:0000313" key="6">
    <source>
        <dbReference type="Proteomes" id="UP001057860"/>
    </source>
</evidence>